<gene>
    <name evidence="1" type="ORF">MIZ03_1108</name>
</gene>
<dbReference type="Pfam" id="PF13711">
    <property type="entry name" value="DUF4160"/>
    <property type="match status" value="1"/>
</dbReference>
<keyword evidence="2" id="KW-1185">Reference proteome</keyword>
<evidence type="ECO:0000313" key="1">
    <source>
        <dbReference type="EMBL" id="BCO26228.1"/>
    </source>
</evidence>
<dbReference type="RefSeq" id="WP_223909423.1">
    <property type="nucleotide sequence ID" value="NZ_AP024238.1"/>
</dbReference>
<evidence type="ECO:0000313" key="2">
    <source>
        <dbReference type="Proteomes" id="UP000824366"/>
    </source>
</evidence>
<sequence length="79" mass="9111">MAPTIVRDGQFRLFFFSREETSIHVYVAHVDGKAKFWLTPQVVWANHTGLSVAQIRQAQAVVNAYLKERQDAWNHHFGS</sequence>
<organism evidence="1 2">
    <name type="scientific">Rhodoferax lithotrophicus</name>
    <dbReference type="NCBI Taxonomy" id="2798804"/>
    <lineage>
        <taxon>Bacteria</taxon>
        <taxon>Pseudomonadati</taxon>
        <taxon>Pseudomonadota</taxon>
        <taxon>Betaproteobacteria</taxon>
        <taxon>Burkholderiales</taxon>
        <taxon>Comamonadaceae</taxon>
        <taxon>Rhodoferax</taxon>
    </lineage>
</organism>
<protein>
    <recommendedName>
        <fullName evidence="3">DUF4160 domain-containing protein</fullName>
    </recommendedName>
</protein>
<proteinExistence type="predicted"/>
<evidence type="ECO:0008006" key="3">
    <source>
        <dbReference type="Google" id="ProtNLM"/>
    </source>
</evidence>
<dbReference type="InterPro" id="IPR025427">
    <property type="entry name" value="DUF4160"/>
</dbReference>
<dbReference type="Proteomes" id="UP000824366">
    <property type="component" value="Chromosome"/>
</dbReference>
<accession>A0ABM7MIX9</accession>
<name>A0ABM7MIX9_9BURK</name>
<reference evidence="1 2" key="1">
    <citation type="journal article" date="2021" name="Microbiol. Spectr.">
        <title>A Single Bacterium Capable of Oxidation and Reduction of Iron at Circumneutral pH.</title>
        <authorList>
            <person name="Kato S."/>
            <person name="Ohkuma M."/>
        </authorList>
    </citation>
    <scope>NUCLEOTIDE SEQUENCE [LARGE SCALE GENOMIC DNA]</scope>
    <source>
        <strain evidence="1 2">MIZ03</strain>
    </source>
</reference>
<dbReference type="EMBL" id="AP024238">
    <property type="protein sequence ID" value="BCO26228.1"/>
    <property type="molecule type" value="Genomic_DNA"/>
</dbReference>